<protein>
    <submittedName>
        <fullName evidence="4">PAP2 superfamily protein</fullName>
    </submittedName>
</protein>
<comment type="caution">
    <text evidence="4">The sequence shown here is derived from an EMBL/GenBank/DDBJ whole genome shotgun (WGS) entry which is preliminary data.</text>
</comment>
<dbReference type="Pfam" id="PF01569">
    <property type="entry name" value="PAP2"/>
    <property type="match status" value="1"/>
</dbReference>
<dbReference type="SUPFAM" id="SSF48317">
    <property type="entry name" value="Acid phosphatase/Vanadium-dependent haloperoxidase"/>
    <property type="match status" value="1"/>
</dbReference>
<dbReference type="SMART" id="SM00014">
    <property type="entry name" value="acidPPc"/>
    <property type="match status" value="1"/>
</dbReference>
<feature type="transmembrane region" description="Helical" evidence="2">
    <location>
        <begin position="250"/>
        <end position="275"/>
    </location>
</feature>
<keyword evidence="2" id="KW-0812">Transmembrane</keyword>
<proteinExistence type="predicted"/>
<evidence type="ECO:0000259" key="3">
    <source>
        <dbReference type="SMART" id="SM00014"/>
    </source>
</evidence>
<sequence>MWALSTVGFFAVYISAVLTQEGQFVENSALDASSYANQQRALLNLVTIPNLLLATIVLAVLGAAFRGVRSGLRVLAMIVAANVLTQLLKYAVLSRPDFVEAASDNTFPSGHTVVFASVLLGLLMVLPAAVRPFTGILVAAVLGTVAFQLLEFGWHRASDVVGGVLLVVAMVALAHLLLPDRRPGGILVRRGFGAGSTARIAERMGRAGAAHGSTALGSTTHGSTAHGSAAHGSSGREGRATYRPNAFNRALVWGLLGVAALTIVGGAGFAALLAVNQDLASTHNLLLATQIICVAATTSAVLTTLALQRTRLA</sequence>
<dbReference type="AlphaFoldDB" id="A0A2T0V5B3"/>
<evidence type="ECO:0000256" key="1">
    <source>
        <dbReference type="SAM" id="MobiDB-lite"/>
    </source>
</evidence>
<dbReference type="Gene3D" id="1.20.144.10">
    <property type="entry name" value="Phosphatidic acid phosphatase type 2/haloperoxidase"/>
    <property type="match status" value="1"/>
</dbReference>
<keyword evidence="2" id="KW-0472">Membrane</keyword>
<feature type="transmembrane region" description="Helical" evidence="2">
    <location>
        <begin position="112"/>
        <end position="129"/>
    </location>
</feature>
<feature type="transmembrane region" description="Helical" evidence="2">
    <location>
        <begin position="136"/>
        <end position="154"/>
    </location>
</feature>
<organism evidence="4 5">
    <name type="scientific">Glaciihabitans tibetensis</name>
    <dbReference type="NCBI Taxonomy" id="1266600"/>
    <lineage>
        <taxon>Bacteria</taxon>
        <taxon>Bacillati</taxon>
        <taxon>Actinomycetota</taxon>
        <taxon>Actinomycetes</taxon>
        <taxon>Micrococcales</taxon>
        <taxon>Microbacteriaceae</taxon>
        <taxon>Glaciihabitans</taxon>
    </lineage>
</organism>
<evidence type="ECO:0000313" key="5">
    <source>
        <dbReference type="Proteomes" id="UP000237983"/>
    </source>
</evidence>
<feature type="compositionally biased region" description="Low complexity" evidence="1">
    <location>
        <begin position="217"/>
        <end position="233"/>
    </location>
</feature>
<keyword evidence="2" id="KW-1133">Transmembrane helix</keyword>
<evidence type="ECO:0000256" key="2">
    <source>
        <dbReference type="SAM" id="Phobius"/>
    </source>
</evidence>
<gene>
    <name evidence="4" type="ORF">B0I08_1101</name>
</gene>
<reference evidence="4 5" key="1">
    <citation type="submission" date="2018-03" db="EMBL/GenBank/DDBJ databases">
        <title>Genomic Encyclopedia of Type Strains, Phase III (KMG-III): the genomes of soil and plant-associated and newly described type strains.</title>
        <authorList>
            <person name="Whitman W."/>
        </authorList>
    </citation>
    <scope>NUCLEOTIDE SEQUENCE [LARGE SCALE GENOMIC DNA]</scope>
    <source>
        <strain evidence="4 5">CGMCC 1.12484</strain>
    </source>
</reference>
<evidence type="ECO:0000313" key="4">
    <source>
        <dbReference type="EMBL" id="PRY65372.1"/>
    </source>
</evidence>
<name>A0A2T0V5B3_9MICO</name>
<feature type="transmembrane region" description="Helical" evidence="2">
    <location>
        <begin position="43"/>
        <end position="65"/>
    </location>
</feature>
<feature type="region of interest" description="Disordered" evidence="1">
    <location>
        <begin position="211"/>
        <end position="238"/>
    </location>
</feature>
<feature type="transmembrane region" description="Helical" evidence="2">
    <location>
        <begin position="287"/>
        <end position="307"/>
    </location>
</feature>
<dbReference type="InterPro" id="IPR000326">
    <property type="entry name" value="PAP2/HPO"/>
</dbReference>
<dbReference type="Proteomes" id="UP000237983">
    <property type="component" value="Unassembled WGS sequence"/>
</dbReference>
<accession>A0A2T0V5B3</accession>
<dbReference type="InterPro" id="IPR036938">
    <property type="entry name" value="PAP2/HPO_sf"/>
</dbReference>
<feature type="domain" description="Phosphatidic acid phosphatase type 2/haloperoxidase" evidence="3">
    <location>
        <begin position="70"/>
        <end position="175"/>
    </location>
</feature>
<keyword evidence="5" id="KW-1185">Reference proteome</keyword>
<feature type="transmembrane region" description="Helical" evidence="2">
    <location>
        <begin position="160"/>
        <end position="178"/>
    </location>
</feature>
<feature type="transmembrane region" description="Helical" evidence="2">
    <location>
        <begin position="72"/>
        <end position="92"/>
    </location>
</feature>
<dbReference type="EMBL" id="PVTL01000010">
    <property type="protein sequence ID" value="PRY65372.1"/>
    <property type="molecule type" value="Genomic_DNA"/>
</dbReference>